<proteinExistence type="predicted"/>
<evidence type="ECO:0000256" key="6">
    <source>
        <dbReference type="PROSITE-ProRule" id="PRU01363"/>
    </source>
</evidence>
<feature type="region of interest" description="N-terminal hotdog fold" evidence="6">
    <location>
        <begin position="1472"/>
        <end position="1598"/>
    </location>
</feature>
<dbReference type="Gene3D" id="3.40.50.720">
    <property type="entry name" value="NAD(P)-binding Rossmann-like Domain"/>
    <property type="match status" value="5"/>
</dbReference>
<dbReference type="InterPro" id="IPR014043">
    <property type="entry name" value="Acyl_transferase_dom"/>
</dbReference>
<dbReference type="InterPro" id="IPR020806">
    <property type="entry name" value="PKS_PP-bd"/>
</dbReference>
<dbReference type="PROSITE" id="PS50075">
    <property type="entry name" value="CARRIER"/>
    <property type="match status" value="3"/>
</dbReference>
<dbReference type="PROSITE" id="PS52004">
    <property type="entry name" value="KS3_2"/>
    <property type="match status" value="2"/>
</dbReference>
<gene>
    <name evidence="11" type="ORF">SOCE836_015190</name>
</gene>
<organism evidence="11 12">
    <name type="scientific">Sorangium cellulosum</name>
    <name type="common">Polyangium cellulosum</name>
    <dbReference type="NCBI Taxonomy" id="56"/>
    <lineage>
        <taxon>Bacteria</taxon>
        <taxon>Pseudomonadati</taxon>
        <taxon>Myxococcota</taxon>
        <taxon>Polyangia</taxon>
        <taxon>Polyangiales</taxon>
        <taxon>Polyangiaceae</taxon>
        <taxon>Sorangium</taxon>
    </lineage>
</organism>
<evidence type="ECO:0000256" key="1">
    <source>
        <dbReference type="ARBA" id="ARBA00022450"/>
    </source>
</evidence>
<protein>
    <recommendedName>
        <fullName evidence="13">Polyketide synthase</fullName>
    </recommendedName>
</protein>
<dbReference type="InterPro" id="IPR049551">
    <property type="entry name" value="PKS_DH_C"/>
</dbReference>
<dbReference type="PROSITE" id="PS00012">
    <property type="entry name" value="PHOSPHOPANTETHEINE"/>
    <property type="match status" value="3"/>
</dbReference>
<dbReference type="InterPro" id="IPR014031">
    <property type="entry name" value="Ketoacyl_synth_C"/>
</dbReference>
<dbReference type="Gene3D" id="3.10.129.110">
    <property type="entry name" value="Polyketide synthase dehydratase"/>
    <property type="match status" value="2"/>
</dbReference>
<evidence type="ECO:0000313" key="12">
    <source>
        <dbReference type="Proteomes" id="UP000295497"/>
    </source>
</evidence>
<dbReference type="InterPro" id="IPR018201">
    <property type="entry name" value="Ketoacyl_synth_AS"/>
</dbReference>
<dbReference type="InterPro" id="IPR042104">
    <property type="entry name" value="PKS_dehydratase_sf"/>
</dbReference>
<feature type="region of interest" description="Disordered" evidence="7">
    <location>
        <begin position="3596"/>
        <end position="3631"/>
    </location>
</feature>
<dbReference type="SUPFAM" id="SSF55048">
    <property type="entry name" value="Probable ACP-binding domain of malonyl-CoA ACP transacylase"/>
    <property type="match status" value="3"/>
</dbReference>
<dbReference type="Proteomes" id="UP000295497">
    <property type="component" value="Chromosome"/>
</dbReference>
<dbReference type="RefSeq" id="WP_129573600.1">
    <property type="nucleotide sequence ID" value="NZ_CP012672.1"/>
</dbReference>
<dbReference type="Pfam" id="PF02801">
    <property type="entry name" value="Ketoacyl-synt_C"/>
    <property type="match status" value="2"/>
</dbReference>
<dbReference type="Gene3D" id="3.40.50.11460">
    <property type="match status" value="1"/>
</dbReference>
<dbReference type="PROSITE" id="PS52019">
    <property type="entry name" value="PKS_MFAS_DH"/>
    <property type="match status" value="2"/>
</dbReference>
<evidence type="ECO:0000256" key="4">
    <source>
        <dbReference type="ARBA" id="ARBA00023268"/>
    </source>
</evidence>
<dbReference type="InterPro" id="IPR009081">
    <property type="entry name" value="PP-bd_ACP"/>
</dbReference>
<dbReference type="SUPFAM" id="SSF53901">
    <property type="entry name" value="Thiolase-like"/>
    <property type="match status" value="2"/>
</dbReference>
<dbReference type="InterPro" id="IPR011032">
    <property type="entry name" value="GroES-like_sf"/>
</dbReference>
<dbReference type="SMART" id="SM00825">
    <property type="entry name" value="PKS_KS"/>
    <property type="match status" value="2"/>
</dbReference>
<evidence type="ECO:0000256" key="7">
    <source>
        <dbReference type="SAM" id="MobiDB-lite"/>
    </source>
</evidence>
<accession>A0A4P2QHN9</accession>
<dbReference type="Gene3D" id="1.10.1200.10">
    <property type="entry name" value="ACP-like"/>
    <property type="match status" value="3"/>
</dbReference>
<dbReference type="InterPro" id="IPR049552">
    <property type="entry name" value="PKS_DH_N"/>
</dbReference>
<dbReference type="InterPro" id="IPR020841">
    <property type="entry name" value="PKS_Beta-ketoAc_synthase_dom"/>
</dbReference>
<keyword evidence="1" id="KW-0596">Phosphopantetheine</keyword>
<sequence>MMGQATDEAARRAAVRTEEEIQTWLIDRLVALARLPLRSVDTGERFSRYGLDSLSAMHLLADLSQALGRDLPPTLLWEHPTIDALSRYLAGLMGAAAAKGADSPASPEDVSAVQPSAREPIAVIGMACRLPRAPDIEEFWRLLREGVDAITEVPRARWNADALFDRELAAPGKMNTRWGGFLDHVDQFDPLFFGISPREAVHMDPQQRLMLELAWEALEDAGLVAGELKGSRTGVFFGVVWTDYAALAQQAGAAAVAQHTVTGLHHSIVANRVSYVLGLQGPSLALDTACSSSLVAVHLACESLRRGESTLALAGGVNLNIVPESTMQVSKFGGLSPDGRCFTFDARANGYVRGEGGGVMLLKPLSRALADGDPIVCVIRGSAVNNDGASSGLTAPNPSAQVDVLRAALRQAGVDPAAVDYVEAHGTGTLLGDPIEAAALGSVFGAARPAERPLLVGSVKTNIGHLEAASGIAGLIKVALCIKHRELPPSLHFETPNPYIPFNELHLSVQRTISAWPDTDRLATAGVSAFGFGGTNCHVVLQEWPAPQAELLPLSAERPDALRTAAQKLLGHLPPAEARSSVQELCRALALRSSDGDHRLAITARSCRELRQKLQRCVDGEPGPEPNGIAGGPGIASGIAAQGRLGKPVFVFSGQGSQWLGMGRSLLAREPLFRAVLGDCDRLIRRYVGWSLLDELTAGSERARMMDEIDVSCPAIVSIQVALAALWRSWGIEPALVVGHSIGEVAAAHVAGALSLEDAMLVISTQGRLIRRIRGQGAMGLVALPWDEAGEALAGREGRLCRAIHASPDATVLSGEPEALAEVFATLGQRGVFCRQVNVDVAAHSPQVDPLREDLLEALQRVSAHPARVPICSGVTGSTLEGERFDASYWARNLAEPVRFADAMASLIQQGHSVFVEISPHPLLKHAVTSSLNHAGQRGVVLASLRRDEDERAALLDAVGALYASGHPVRWSEICPAAGTGVDALDLMADTPAPASDAAPGSVPEPEPHESWYVLPLSAHCPEALSAHADAYLSLLSRAWPSGARSIRDIAYTAGARRSHHDHRLAAVACSPEGLVASLGTFVRGGEMRSGLVHGQAGPRAQRKVVFIFSGQGSQWAGMGRELLAREPVFRAAVERIDALVARRAGFSILRELAAPEDRSRLHGTDVAQPAIFALQAALSTLWASWGIAPDAVVGHSVGEVAAAHVAGALGLDEAVRLVCARGRVMQQAAGLGKMASVALGAEEAARALRGVRGVEERVCIAAINDPGAVVLSGATATLEEAVARLKQQGVRCCYLPGSHAFHSPQMAPLAGELLEALGAMALDGPKLPLYSTVTGARLSDVELDVAYWARNLREPVRFASAIGAAIDDGYRVFLELGPHPVLSSNVEQCLAARAVEGRAVSTLRRGREERRSLLEALGALYVCGCAVDWERLYPSGGRVVSVPRYPWQRKRYWLDPGPAAHAAPRGAASGHPLLGARLPVATVGAAFEAALSAETAPYLADHRVFDEVVLPGAAVLEMARAAAASRFGHERVSVEDLLLQAPLLLPETGGVRVQVVLSAEAGQDTTVTVCSQTLEAAPEHAWTVHAKGRVQPWSEEACWTAVDLGAVQARCQAVVPAADMYAACGDAGLAYGPAFQGITALWRGHREAIAQVTLPARELEDAGAYGVHPALLDAALQTLLAALDPWCASAPSAVLPVGVSGFRVWQPGATVAWAHARVQRAAEPGAPVMSGDVALLDALGRPIAEVSGIRLKHADRAALRAADSQAPLERLYRLSWMEAPQASGEQTPKERWLVLTDGSAVGEALVERLRSSGATCVVVARGPWQVTRDRGAAGASRMFPEALDAALADEPAGAPLQGVVVLWDVTPSPALAGSPAERADELAAAGLHLVRTLARRAAPALARRAAPAGARLWWVTRGAQAVEPGDVSDVAQAPLWGLGRVAMQEHPELGCTLVDLDPSARTEDMAAALMRELTSADGETQVALRAGRRRVARLVRADAAAGLAIPEAVSYRLEHGRRGLLSELHLAAAERRAPGPGEVEIEVTASGLNFRDVLAALDVYRGEAGPLGNECAGVIAAVGQGVDRLSVGDRVMAIARGTFQRYVTADARLVAPQPAGMTPAQAATVPVAFLTAWHALHDLGQLQAGERVLIHAAAGGVGMAAVQIAAWLGAEVFATASPPKWPVIEAMGVRHRASSRSPEFAALFRAATQGAGMDVVLNSLAGEHVDAGLSLLSPGGRFLEMGKTDVRSSEVIARDYPGVRYCAFDLWEVGPERIQAMLELLLEGFASGRLRPLPVRTFAMSDAEAAFQLMAQARHTGKVALLPAPGPRIMADCSVLITGGLGALGLHTARWLAEEHRVRHLVLAGRRAPDREGAAAIEALRARGALVTVAQIDVADATAVRSLLASLPRHLPLRGVIHAAGVLDDGMLADQDASRLSAVLSPKVRGAWNLHSETRHMPLDFFVLFSSVASLLGPPGQGSYAAANAFMDALAHLRRAEGLPAQSVNWGPWSGGGMAGKLGEAHKARLARQGIGTLPPSEAVALLGRAMSRGETQLGLLSLDARAARLSFAAASDVPPLWRALVAPSPARSPAADAGAYTARLASLPRAARPAAIEAVVRAEVAKVLSLGSPDDISAERPLQEMGLDSLMAVELRNALSARVGQPLPATLVFDCSTVAALARYLLEKALPEPTTGAAPPPPAARAADNEPIAIVGLGCRFPGGVRDPEGFWRLLDEGVDAIREVPKDRWDVDAYYDPDPDAVGKTYTRSGGFLSEVDKFDPGFFRISPREAARMDPQQRLLLETSWEALERAGLPQQRLMGSDTGVFVGLMYHDYGVLTSGAPEQLDGYVAIGCAASVASGRISYLLGLRGPAMTVDTACSSSLVAVHLACQSLRARECSLALAGGATLVLLPDIFVEFSRLRALAPDGRCKPFDASADGVAWSEGCGIVVLKRLSDAERDGDPVLAVIRGSAVNQDGRSNGLTAPNGPAQEEVIRRALAQAAVAPSAVGYVEAHGTGTPLGDPIELLALGRALSAGRTPDRPVVVSSVKSNIGHTQAAAGVAGVIKAVLALQHQRIPRMVHFTTPSPHVAWQELPLQVAAESVPWPATGAPRIAGVSSFGISGTNAHVVLEEAPRSAAASPTATRAVTLLPISARSPEALAAMARDYRACLAQATSEAPATLHDVAYTASVRRSHHEHRLALLGSSWEELVTSLDAFLSGEPRASVMQGQAAPGNRQPRVVFVLAGQGSQWAGMGRELLAEEPVFRAALERCEPLVQRHGGFSLIDELAATEATSRLDETFVAQPALFALQVALAELWSAWGVTPDAVIGHSVGEVAAAHLAGILSLDDAVRLVVSRGRVMQRATGLGRMAAVALPAEEAARALRGVEDQVSVAAVNDPGSVVLSGDGAALRRVVKRLAQRKVHCRMLRVNYAFHSPQMAPFQQELLSAVGALEPRRPERPMYSTVTGARVDGELDLQHWADNIRAPVEFARAVEASIADGHDVFLEVGPHPVLSVHLRACLSSRAEQGHVLASLQRGQEERRSLLRSLGALYTTGRPVAWERLYPAGGRCVALPTYPWQQQRCWFEWGSPGGSAPVRPRSAGSSAGSRDEGHPLLGAPLPESEHPETRSWEQTLSAGALPYLSDHRLHGEAVLPGAAYVEMALSAAAGAGRAGTPALEHVRFERMLVIPPKGGRTVQVTLAMERHDHASFQILSREACGASWQRHAAGRLRWSDGAAGAHPTKEAPHRIQQRCPRPMRGAEHYQHMKALGLDYGACFQGVQELWVGSGEILGRVRLTDALAGQDGAYQLHPAFLDACLQVLGASLAAEARAPVDGRLVVPVGLRHARVYGRPGQEVWVHARLSAGPAAADGELTGDVDLLEDDGRVVAEVHGLRAQRLARGALPQAAPAGGEAPLFALEWQRKEPLARAPEVRRATGVLLLFTDRGGTGAAVASLLHERGEPCVQVVAGQRYARLAPGSYEIDPAHPGAFHALLRDALGKDLPCRGVVHLWSLDATAAADTTPESLEADLRLGSLSALLLSQALVHRGGRDTPRLFLVTRGAQAAGLEGGAASVSQAPLWGLGRTLALEHPELACTNVDLSPVSSPGEARSLLREIELGDREDQIALRADGRFAARLVRTSLASEAGTAVHPALEPARDRPFRLEIQEPGVLERLSLREIPRRRPGQGEVEIEVEAAGVNFLDVLLALGVMPDDTAEASGASPSLGGECAGRVVALGEGVTDLEVGCEVFALAPWSFSSFVTTRRSFVARWPERLSCEQAATIPIAFLTAYYALAYVGRLREGERVLIHAGAGGVGMAAIAWAKHVGAEIFATAGNDEKRNLLRSLGVQHVMSSRSLEFVDEVRRITNGEGIDVVLNSLSGEFIDASFGLLRDHGRFVEIGKRDYYEDRKLGLRPFLRNLSFSLVDLRAMLTQRPELVSSLLEEVVRLFDAGVLGPVPCRSFPIAEAVQAFSTLAQAKHVGKIALTMRDPEVRIAPAFPADRPRIRADGSYLITGGLGGLGLSLAQWLAAQGARHLALVGRRGASAAARAVIAAIEGAGAQVEVIQADVSQYDEVSAVMRELGRRLPPLRGVVHAAAVLDDRRAADLSTESFRNVMKPKALGAWNLHALTRDMPLDFFVLYSSAASLLGAAGQANYAAANAFLDALSHHRCRTGLPAMSINWGPFSEVGLAAADDSRGKRLASRGMRSLTPAEGLEALGRLLARPTAQIGIFELNVRQWLEFYPVAARSPLWAELLKEQDPGAPRSSGALSTRRALEDARPEERVTILEEHLSEQLCRVLYLPASQVDRTTGFSSLGADSLSSLELRNRIEASLGIKLPATLLFMCPNLTSLARHLMEEMGLSVETSGAAAPAGEGDAPCRFTEEVEKLSEDELLALFDDKPAG</sequence>
<keyword evidence="4" id="KW-0511">Multifunctional enzyme</keyword>
<dbReference type="Pfam" id="PF00550">
    <property type="entry name" value="PP-binding"/>
    <property type="match status" value="3"/>
</dbReference>
<dbReference type="InterPro" id="IPR016035">
    <property type="entry name" value="Acyl_Trfase/lysoPLipase"/>
</dbReference>
<dbReference type="InterPro" id="IPR014030">
    <property type="entry name" value="Ketoacyl_synth_N"/>
</dbReference>
<dbReference type="GO" id="GO:0005737">
    <property type="term" value="C:cytoplasm"/>
    <property type="evidence" value="ECO:0007669"/>
    <property type="project" value="TreeGrafter"/>
</dbReference>
<feature type="domain" description="PKS/mFAS DH" evidence="10">
    <location>
        <begin position="3613"/>
        <end position="3905"/>
    </location>
</feature>
<keyword evidence="2" id="KW-0597">Phosphoprotein</keyword>
<dbReference type="Pfam" id="PF13602">
    <property type="entry name" value="ADH_zinc_N_2"/>
    <property type="match status" value="2"/>
</dbReference>
<dbReference type="InterPro" id="IPR049490">
    <property type="entry name" value="C883_1060-like_KR_N"/>
</dbReference>
<evidence type="ECO:0000259" key="10">
    <source>
        <dbReference type="PROSITE" id="PS52019"/>
    </source>
</evidence>
<dbReference type="GO" id="GO:0005886">
    <property type="term" value="C:plasma membrane"/>
    <property type="evidence" value="ECO:0007669"/>
    <property type="project" value="TreeGrafter"/>
</dbReference>
<dbReference type="GO" id="GO:0016491">
    <property type="term" value="F:oxidoreductase activity"/>
    <property type="evidence" value="ECO:0007669"/>
    <property type="project" value="InterPro"/>
</dbReference>
<dbReference type="Pfam" id="PF08659">
    <property type="entry name" value="KR"/>
    <property type="match status" value="2"/>
</dbReference>
<feature type="domain" description="Ketosynthase family 3 (KS3)" evidence="9">
    <location>
        <begin position="118"/>
        <end position="543"/>
    </location>
</feature>
<dbReference type="GO" id="GO:0004312">
    <property type="term" value="F:fatty acid synthase activity"/>
    <property type="evidence" value="ECO:0007669"/>
    <property type="project" value="TreeGrafter"/>
</dbReference>
<dbReference type="InterPro" id="IPR049900">
    <property type="entry name" value="PKS_mFAS_DH"/>
</dbReference>
<dbReference type="Pfam" id="PF08240">
    <property type="entry name" value="ADH_N"/>
    <property type="match status" value="2"/>
</dbReference>
<dbReference type="Gene3D" id="3.40.47.10">
    <property type="match status" value="2"/>
</dbReference>
<dbReference type="InterPro" id="IPR001227">
    <property type="entry name" value="Ac_transferase_dom_sf"/>
</dbReference>
<dbReference type="InterPro" id="IPR020843">
    <property type="entry name" value="ER"/>
</dbReference>
<dbReference type="PANTHER" id="PTHR43775:SF37">
    <property type="entry name" value="SI:DKEY-61P9.11"/>
    <property type="match status" value="1"/>
</dbReference>
<dbReference type="CDD" id="cd08955">
    <property type="entry name" value="KR_2_FAS_SDR_x"/>
    <property type="match status" value="1"/>
</dbReference>
<dbReference type="InterPro" id="IPR013968">
    <property type="entry name" value="PKS_KR"/>
</dbReference>
<dbReference type="InterPro" id="IPR036736">
    <property type="entry name" value="ACP-like_sf"/>
</dbReference>
<dbReference type="InterPro" id="IPR020807">
    <property type="entry name" value="PKS_DH"/>
</dbReference>
<evidence type="ECO:0000259" key="8">
    <source>
        <dbReference type="PROSITE" id="PS50075"/>
    </source>
</evidence>
<dbReference type="InterPro" id="IPR016039">
    <property type="entry name" value="Thiolase-like"/>
</dbReference>
<dbReference type="InterPro" id="IPR036291">
    <property type="entry name" value="NAD(P)-bd_dom_sf"/>
</dbReference>
<dbReference type="SMART" id="SM00826">
    <property type="entry name" value="PKS_DH"/>
    <property type="match status" value="2"/>
</dbReference>
<dbReference type="InterPro" id="IPR006162">
    <property type="entry name" value="Ppantetheine_attach_site"/>
</dbReference>
<feature type="domain" description="Carrier" evidence="8">
    <location>
        <begin position="16"/>
        <end position="93"/>
    </location>
</feature>
<feature type="active site" description="Proton donor; for dehydratase activity" evidence="6">
    <location>
        <position position="1674"/>
    </location>
</feature>
<dbReference type="Gene3D" id="3.30.70.3290">
    <property type="match status" value="3"/>
</dbReference>
<feature type="region of interest" description="C-terminal hotdog fold" evidence="6">
    <location>
        <begin position="3755"/>
        <end position="3905"/>
    </location>
</feature>
<feature type="active site" description="Proton acceptor; for dehydratase activity" evidence="6">
    <location>
        <position position="3646"/>
    </location>
</feature>
<evidence type="ECO:0000256" key="3">
    <source>
        <dbReference type="ARBA" id="ARBA00022679"/>
    </source>
</evidence>
<dbReference type="SMART" id="SM00823">
    <property type="entry name" value="PKS_PP"/>
    <property type="match status" value="3"/>
</dbReference>
<dbReference type="EMBL" id="CP012672">
    <property type="protein sequence ID" value="AUX29429.1"/>
    <property type="molecule type" value="Genomic_DNA"/>
</dbReference>
<evidence type="ECO:0000259" key="9">
    <source>
        <dbReference type="PROSITE" id="PS52004"/>
    </source>
</evidence>
<dbReference type="Pfam" id="PF16197">
    <property type="entry name" value="KAsynt_C_assoc"/>
    <property type="match status" value="2"/>
</dbReference>
<feature type="region of interest" description="N-terminal hotdog fold" evidence="6">
    <location>
        <begin position="3613"/>
        <end position="3738"/>
    </location>
</feature>
<dbReference type="SMART" id="SM00827">
    <property type="entry name" value="PKS_AT"/>
    <property type="match status" value="3"/>
</dbReference>
<dbReference type="SUPFAM" id="SSF52151">
    <property type="entry name" value="FabD/lysophospholipase-like"/>
    <property type="match status" value="3"/>
</dbReference>
<dbReference type="InterPro" id="IPR050091">
    <property type="entry name" value="PKS_NRPS_Biosynth_Enz"/>
</dbReference>
<dbReference type="SUPFAM" id="SSF50129">
    <property type="entry name" value="GroES-like"/>
    <property type="match status" value="2"/>
</dbReference>
<dbReference type="GO" id="GO:0006633">
    <property type="term" value="P:fatty acid biosynthetic process"/>
    <property type="evidence" value="ECO:0007669"/>
    <property type="project" value="InterPro"/>
</dbReference>
<feature type="domain" description="PKS/mFAS DH" evidence="10">
    <location>
        <begin position="1472"/>
        <end position="1761"/>
    </location>
</feature>
<dbReference type="Pfam" id="PF00698">
    <property type="entry name" value="Acyl_transf_1"/>
    <property type="match status" value="3"/>
</dbReference>
<evidence type="ECO:0000256" key="5">
    <source>
        <dbReference type="ARBA" id="ARBA00054155"/>
    </source>
</evidence>
<dbReference type="SUPFAM" id="SSF47336">
    <property type="entry name" value="ACP-like"/>
    <property type="match status" value="3"/>
</dbReference>
<dbReference type="Pfam" id="PF14765">
    <property type="entry name" value="PS-DH"/>
    <property type="match status" value="2"/>
</dbReference>
<feature type="domain" description="Carrier" evidence="8">
    <location>
        <begin position="4784"/>
        <end position="4861"/>
    </location>
</feature>
<dbReference type="FunFam" id="3.40.50.720:FF:000209">
    <property type="entry name" value="Polyketide synthase Pks12"/>
    <property type="match status" value="2"/>
</dbReference>
<dbReference type="Pfam" id="PF21089">
    <property type="entry name" value="PKS_DH_N"/>
    <property type="match status" value="2"/>
</dbReference>
<dbReference type="SUPFAM" id="SSF51735">
    <property type="entry name" value="NAD(P)-binding Rossmann-fold domains"/>
    <property type="match status" value="6"/>
</dbReference>
<dbReference type="Pfam" id="PF21394">
    <property type="entry name" value="Beta-ketacyl_N"/>
    <property type="match status" value="1"/>
</dbReference>
<dbReference type="SMART" id="SM00822">
    <property type="entry name" value="PKS_KR"/>
    <property type="match status" value="2"/>
</dbReference>
<dbReference type="InterPro" id="IPR016036">
    <property type="entry name" value="Malonyl_transacylase_ACP-bd"/>
</dbReference>
<dbReference type="SMART" id="SM00829">
    <property type="entry name" value="PKS_ER"/>
    <property type="match status" value="2"/>
</dbReference>
<dbReference type="SMART" id="SM01294">
    <property type="entry name" value="PKS_PP_betabranch"/>
    <property type="match status" value="2"/>
</dbReference>
<dbReference type="GO" id="GO:0071770">
    <property type="term" value="P:DIM/DIP cell wall layer assembly"/>
    <property type="evidence" value="ECO:0007669"/>
    <property type="project" value="TreeGrafter"/>
</dbReference>
<keyword evidence="3" id="KW-0808">Transferase</keyword>
<feature type="domain" description="Ketosynthase family 3 (KS3)" evidence="9">
    <location>
        <begin position="2707"/>
        <end position="3132"/>
    </location>
</feature>
<reference evidence="11 12" key="1">
    <citation type="submission" date="2015-09" db="EMBL/GenBank/DDBJ databases">
        <title>Sorangium comparison.</title>
        <authorList>
            <person name="Zaburannyi N."/>
            <person name="Bunk B."/>
            <person name="Overmann J."/>
            <person name="Mueller R."/>
        </authorList>
    </citation>
    <scope>NUCLEOTIDE SEQUENCE [LARGE SCALE GENOMIC DNA]</scope>
    <source>
        <strain evidence="11 12">So ce836</strain>
    </source>
</reference>
<dbReference type="InterPro" id="IPR032821">
    <property type="entry name" value="PKS_assoc"/>
</dbReference>
<dbReference type="Pfam" id="PF22621">
    <property type="entry name" value="CurL-like_PKS_C"/>
    <property type="match status" value="1"/>
</dbReference>
<dbReference type="InterPro" id="IPR057326">
    <property type="entry name" value="KR_dom"/>
</dbReference>
<dbReference type="FunFam" id="3.40.366.10:FF:000002">
    <property type="entry name" value="Probable polyketide synthase 2"/>
    <property type="match status" value="3"/>
</dbReference>
<name>A0A4P2QHN9_SORCE</name>
<feature type="region of interest" description="C-terminal hotdog fold" evidence="6">
    <location>
        <begin position="1613"/>
        <end position="1761"/>
    </location>
</feature>
<dbReference type="PROSITE" id="PS00606">
    <property type="entry name" value="KS3_1"/>
    <property type="match status" value="2"/>
</dbReference>
<feature type="active site" description="Proton acceptor; for dehydratase activity" evidence="6">
    <location>
        <position position="1503"/>
    </location>
</feature>
<feature type="domain" description="Carrier" evidence="8">
    <location>
        <begin position="2612"/>
        <end position="2687"/>
    </location>
</feature>
<evidence type="ECO:0000256" key="2">
    <source>
        <dbReference type="ARBA" id="ARBA00022553"/>
    </source>
</evidence>
<dbReference type="CDD" id="cd05195">
    <property type="entry name" value="enoyl_red"/>
    <property type="match status" value="2"/>
</dbReference>
<dbReference type="Gene3D" id="3.40.366.10">
    <property type="entry name" value="Malonyl-Coenzyme A Acyl Carrier Protein, domain 2"/>
    <property type="match status" value="3"/>
</dbReference>
<dbReference type="FunFam" id="3.40.47.10:FF:000019">
    <property type="entry name" value="Polyketide synthase type I"/>
    <property type="match status" value="2"/>
</dbReference>
<dbReference type="GO" id="GO:0004315">
    <property type="term" value="F:3-oxoacyl-[acyl-carrier-protein] synthase activity"/>
    <property type="evidence" value="ECO:0007669"/>
    <property type="project" value="InterPro"/>
</dbReference>
<comment type="function">
    <text evidence="5">Involved in production of the polyketide antibiotic thailandamide.</text>
</comment>
<dbReference type="Pfam" id="PF00109">
    <property type="entry name" value="ketoacyl-synt"/>
    <property type="match status" value="2"/>
</dbReference>
<feature type="active site" description="Proton donor; for dehydratase activity" evidence="6">
    <location>
        <position position="3816"/>
    </location>
</feature>
<dbReference type="Gene3D" id="3.90.180.10">
    <property type="entry name" value="Medium-chain alcohol dehydrogenases, catalytic domain"/>
    <property type="match status" value="2"/>
</dbReference>
<evidence type="ECO:0008006" key="13">
    <source>
        <dbReference type="Google" id="ProtNLM"/>
    </source>
</evidence>
<dbReference type="CDD" id="cd00833">
    <property type="entry name" value="PKS"/>
    <property type="match status" value="2"/>
</dbReference>
<dbReference type="GO" id="GO:0031177">
    <property type="term" value="F:phosphopantetheine binding"/>
    <property type="evidence" value="ECO:0007669"/>
    <property type="project" value="InterPro"/>
</dbReference>
<dbReference type="PANTHER" id="PTHR43775">
    <property type="entry name" value="FATTY ACID SYNTHASE"/>
    <property type="match status" value="1"/>
</dbReference>
<dbReference type="InterPro" id="IPR013154">
    <property type="entry name" value="ADH-like_N"/>
</dbReference>
<evidence type="ECO:0000313" key="11">
    <source>
        <dbReference type="EMBL" id="AUX29429.1"/>
    </source>
</evidence>